<evidence type="ECO:0000313" key="1">
    <source>
        <dbReference type="EMBL" id="PON57848.1"/>
    </source>
</evidence>
<organism evidence="1 2">
    <name type="scientific">Parasponia andersonii</name>
    <name type="common">Sponia andersonii</name>
    <dbReference type="NCBI Taxonomy" id="3476"/>
    <lineage>
        <taxon>Eukaryota</taxon>
        <taxon>Viridiplantae</taxon>
        <taxon>Streptophyta</taxon>
        <taxon>Embryophyta</taxon>
        <taxon>Tracheophyta</taxon>
        <taxon>Spermatophyta</taxon>
        <taxon>Magnoliopsida</taxon>
        <taxon>eudicotyledons</taxon>
        <taxon>Gunneridae</taxon>
        <taxon>Pentapetalae</taxon>
        <taxon>rosids</taxon>
        <taxon>fabids</taxon>
        <taxon>Rosales</taxon>
        <taxon>Cannabaceae</taxon>
        <taxon>Parasponia</taxon>
    </lineage>
</organism>
<sequence>GIPDMLRPLVLWEIAYARTTSPDPCYFYFRFWLKVVFKVYGTNTRVKSLENAFPSLNSSPLDI</sequence>
<accession>A0A2P5C9X2</accession>
<proteinExistence type="predicted"/>
<feature type="non-terminal residue" evidence="1">
    <location>
        <position position="1"/>
    </location>
</feature>
<dbReference type="Proteomes" id="UP000237105">
    <property type="component" value="Unassembled WGS sequence"/>
</dbReference>
<keyword evidence="2" id="KW-1185">Reference proteome</keyword>
<dbReference type="AlphaFoldDB" id="A0A2P5C9X2"/>
<gene>
    <name evidence="1" type="ORF">PanWU01x14_170610</name>
</gene>
<dbReference type="EMBL" id="JXTB01000155">
    <property type="protein sequence ID" value="PON57848.1"/>
    <property type="molecule type" value="Genomic_DNA"/>
</dbReference>
<evidence type="ECO:0000313" key="2">
    <source>
        <dbReference type="Proteomes" id="UP000237105"/>
    </source>
</evidence>
<protein>
    <submittedName>
        <fullName evidence="1">Uncharacterized protein</fullName>
    </submittedName>
</protein>
<reference evidence="2" key="1">
    <citation type="submission" date="2016-06" db="EMBL/GenBank/DDBJ databases">
        <title>Parallel loss of symbiosis genes in relatives of nitrogen-fixing non-legume Parasponia.</title>
        <authorList>
            <person name="Van Velzen R."/>
            <person name="Holmer R."/>
            <person name="Bu F."/>
            <person name="Rutten L."/>
            <person name="Van Zeijl A."/>
            <person name="Liu W."/>
            <person name="Santuari L."/>
            <person name="Cao Q."/>
            <person name="Sharma T."/>
            <person name="Shen D."/>
            <person name="Roswanjaya Y."/>
            <person name="Wardhani T."/>
            <person name="Kalhor M.S."/>
            <person name="Jansen J."/>
            <person name="Van den Hoogen J."/>
            <person name="Gungor B."/>
            <person name="Hartog M."/>
            <person name="Hontelez J."/>
            <person name="Verver J."/>
            <person name="Yang W.-C."/>
            <person name="Schijlen E."/>
            <person name="Repin R."/>
            <person name="Schilthuizen M."/>
            <person name="Schranz E."/>
            <person name="Heidstra R."/>
            <person name="Miyata K."/>
            <person name="Fedorova E."/>
            <person name="Kohlen W."/>
            <person name="Bisseling T."/>
            <person name="Smit S."/>
            <person name="Geurts R."/>
        </authorList>
    </citation>
    <scope>NUCLEOTIDE SEQUENCE [LARGE SCALE GENOMIC DNA]</scope>
    <source>
        <strain evidence="2">cv. WU1-14</strain>
    </source>
</reference>
<name>A0A2P5C9X2_PARAD</name>
<comment type="caution">
    <text evidence="1">The sequence shown here is derived from an EMBL/GenBank/DDBJ whole genome shotgun (WGS) entry which is preliminary data.</text>
</comment>